<dbReference type="Proteomes" id="UP000759537">
    <property type="component" value="Unassembled WGS sequence"/>
</dbReference>
<reference evidence="1" key="2">
    <citation type="journal article" date="2020" name="Nat. Commun.">
        <title>Large-scale genome sequencing of mycorrhizal fungi provides insights into the early evolution of symbiotic traits.</title>
        <authorList>
            <person name="Miyauchi S."/>
            <person name="Kiss E."/>
            <person name="Kuo A."/>
            <person name="Drula E."/>
            <person name="Kohler A."/>
            <person name="Sanchez-Garcia M."/>
            <person name="Morin E."/>
            <person name="Andreopoulos B."/>
            <person name="Barry K.W."/>
            <person name="Bonito G."/>
            <person name="Buee M."/>
            <person name="Carver A."/>
            <person name="Chen C."/>
            <person name="Cichocki N."/>
            <person name="Clum A."/>
            <person name="Culley D."/>
            <person name="Crous P.W."/>
            <person name="Fauchery L."/>
            <person name="Girlanda M."/>
            <person name="Hayes R.D."/>
            <person name="Keri Z."/>
            <person name="LaButti K."/>
            <person name="Lipzen A."/>
            <person name="Lombard V."/>
            <person name="Magnuson J."/>
            <person name="Maillard F."/>
            <person name="Murat C."/>
            <person name="Nolan M."/>
            <person name="Ohm R.A."/>
            <person name="Pangilinan J."/>
            <person name="Pereira M.F."/>
            <person name="Perotto S."/>
            <person name="Peter M."/>
            <person name="Pfister S."/>
            <person name="Riley R."/>
            <person name="Sitrit Y."/>
            <person name="Stielow J.B."/>
            <person name="Szollosi G."/>
            <person name="Zifcakova L."/>
            <person name="Stursova M."/>
            <person name="Spatafora J.W."/>
            <person name="Tedersoo L."/>
            <person name="Vaario L.M."/>
            <person name="Yamada A."/>
            <person name="Yan M."/>
            <person name="Wang P."/>
            <person name="Xu J."/>
            <person name="Bruns T."/>
            <person name="Baldrian P."/>
            <person name="Vilgalys R."/>
            <person name="Dunand C."/>
            <person name="Henrissat B."/>
            <person name="Grigoriev I.V."/>
            <person name="Hibbett D."/>
            <person name="Nagy L.G."/>
            <person name="Martin F.M."/>
        </authorList>
    </citation>
    <scope>NUCLEOTIDE SEQUENCE</scope>
    <source>
        <strain evidence="1">Prilba</strain>
    </source>
</reference>
<evidence type="ECO:0000313" key="1">
    <source>
        <dbReference type="EMBL" id="KAF8460562.1"/>
    </source>
</evidence>
<accession>A0A9P5JSW8</accession>
<sequence length="171" mass="19564">MGISGLHTECRLYRHGSGCSHTGSRRCDLNPRPVLFLPLVGASDGMVCADDSSGSPGAMIEYLRDLVQKRIMPLTYMRNVHDGRTHWFHTITMTRAELDRVFNNMAMKKRTHRFATLAFSSLISRARPTFVRPALNMLTGHEHAVEENDSPKMRLWKWLPKRQTGMGEWHT</sequence>
<dbReference type="PANTHER" id="PTHR37332:SF1">
    <property type="entry name" value="ELMO DOMAIN-CONTAINING PROTEIN"/>
    <property type="match status" value="1"/>
</dbReference>
<reference evidence="1" key="1">
    <citation type="submission" date="2019-10" db="EMBL/GenBank/DDBJ databases">
        <authorList>
            <consortium name="DOE Joint Genome Institute"/>
            <person name="Kuo A."/>
            <person name="Miyauchi S."/>
            <person name="Kiss E."/>
            <person name="Drula E."/>
            <person name="Kohler A."/>
            <person name="Sanchez-Garcia M."/>
            <person name="Andreopoulos B."/>
            <person name="Barry K.W."/>
            <person name="Bonito G."/>
            <person name="Buee M."/>
            <person name="Carver A."/>
            <person name="Chen C."/>
            <person name="Cichocki N."/>
            <person name="Clum A."/>
            <person name="Culley D."/>
            <person name="Crous P.W."/>
            <person name="Fauchery L."/>
            <person name="Girlanda M."/>
            <person name="Hayes R."/>
            <person name="Keri Z."/>
            <person name="LaButti K."/>
            <person name="Lipzen A."/>
            <person name="Lombard V."/>
            <person name="Magnuson J."/>
            <person name="Maillard F."/>
            <person name="Morin E."/>
            <person name="Murat C."/>
            <person name="Nolan M."/>
            <person name="Ohm R."/>
            <person name="Pangilinan J."/>
            <person name="Pereira M."/>
            <person name="Perotto S."/>
            <person name="Peter M."/>
            <person name="Riley R."/>
            <person name="Sitrit Y."/>
            <person name="Stielow B."/>
            <person name="Szollosi G."/>
            <person name="Zifcakova L."/>
            <person name="Stursova M."/>
            <person name="Spatafora J.W."/>
            <person name="Tedersoo L."/>
            <person name="Vaario L.-M."/>
            <person name="Yamada A."/>
            <person name="Yan M."/>
            <person name="Wang P."/>
            <person name="Xu J."/>
            <person name="Bruns T."/>
            <person name="Baldrian P."/>
            <person name="Vilgalys R."/>
            <person name="Henrissat B."/>
            <person name="Grigoriev I.V."/>
            <person name="Hibbett D."/>
            <person name="Nagy L.G."/>
            <person name="Martin F.M."/>
        </authorList>
    </citation>
    <scope>NUCLEOTIDE SEQUENCE</scope>
    <source>
        <strain evidence="1">Prilba</strain>
    </source>
</reference>
<evidence type="ECO:0000313" key="2">
    <source>
        <dbReference type="Proteomes" id="UP000759537"/>
    </source>
</evidence>
<dbReference type="PANTHER" id="PTHR37332">
    <property type="entry name" value="EXPRESSED PROTEIN"/>
    <property type="match status" value="1"/>
</dbReference>
<organism evidence="1 2">
    <name type="scientific">Russula ochroleuca</name>
    <dbReference type="NCBI Taxonomy" id="152965"/>
    <lineage>
        <taxon>Eukaryota</taxon>
        <taxon>Fungi</taxon>
        <taxon>Dikarya</taxon>
        <taxon>Basidiomycota</taxon>
        <taxon>Agaricomycotina</taxon>
        <taxon>Agaricomycetes</taxon>
        <taxon>Russulales</taxon>
        <taxon>Russulaceae</taxon>
        <taxon>Russula</taxon>
    </lineage>
</organism>
<dbReference type="OrthoDB" id="14339at2759"/>
<dbReference type="AlphaFoldDB" id="A0A9P5JSW8"/>
<keyword evidence="2" id="KW-1185">Reference proteome</keyword>
<gene>
    <name evidence="1" type="ORF">DFH94DRAFT_135021</name>
</gene>
<comment type="caution">
    <text evidence="1">The sequence shown here is derived from an EMBL/GenBank/DDBJ whole genome shotgun (WGS) entry which is preliminary data.</text>
</comment>
<dbReference type="EMBL" id="WHVB01000171">
    <property type="protein sequence ID" value="KAF8460562.1"/>
    <property type="molecule type" value="Genomic_DNA"/>
</dbReference>
<name>A0A9P5JSW8_9AGAM</name>
<protein>
    <submittedName>
        <fullName evidence="1">Uncharacterized protein</fullName>
    </submittedName>
</protein>
<proteinExistence type="predicted"/>